<sequence length="111" mass="12746">MAYRLTREDIASVTDVELAFSTDRLLPMWEDIPEDFRNGNLYTRLAESIFSGSPLQDAEFCFRPSFDDQKAPADLNRCVRAHIQSYSPKHQHKIAGVGFMIYQVCEIRLSS</sequence>
<organism evidence="1 2">
    <name type="scientific">Burkholderia territorii</name>
    <dbReference type="NCBI Taxonomy" id="1503055"/>
    <lineage>
        <taxon>Bacteria</taxon>
        <taxon>Pseudomonadati</taxon>
        <taxon>Pseudomonadota</taxon>
        <taxon>Betaproteobacteria</taxon>
        <taxon>Burkholderiales</taxon>
        <taxon>Burkholderiaceae</taxon>
        <taxon>Burkholderia</taxon>
        <taxon>Burkholderia cepacia complex</taxon>
    </lineage>
</organism>
<protein>
    <submittedName>
        <fullName evidence="1">Uncharacterized protein</fullName>
    </submittedName>
</protein>
<accession>A0A108E7Y8</accession>
<proteinExistence type="predicted"/>
<dbReference type="AlphaFoldDB" id="A0A108E7Y8"/>
<dbReference type="Proteomes" id="UP000068016">
    <property type="component" value="Unassembled WGS sequence"/>
</dbReference>
<evidence type="ECO:0000313" key="2">
    <source>
        <dbReference type="Proteomes" id="UP000068016"/>
    </source>
</evidence>
<gene>
    <name evidence="1" type="ORF">WT83_27030</name>
</gene>
<name>A0A108E7Y8_9BURK</name>
<dbReference type="RefSeq" id="WP_060348437.1">
    <property type="nucleotide sequence ID" value="NZ_LPLZ01000074.1"/>
</dbReference>
<reference evidence="1 2" key="1">
    <citation type="submission" date="2015-11" db="EMBL/GenBank/DDBJ databases">
        <title>Expanding the genomic diversity of Burkholderia species for the development of highly accurate diagnostics.</title>
        <authorList>
            <person name="Sahl J."/>
            <person name="Keim P."/>
            <person name="Wagner D."/>
        </authorList>
    </citation>
    <scope>NUCLEOTIDE SEQUENCE [LARGE SCALE GENOMIC DNA]</scope>
    <source>
        <strain evidence="1 2">MSMB793WGS</strain>
    </source>
</reference>
<evidence type="ECO:0000313" key="1">
    <source>
        <dbReference type="EMBL" id="KWN06340.1"/>
    </source>
</evidence>
<dbReference type="EMBL" id="LPLZ01000074">
    <property type="protein sequence ID" value="KWN06340.1"/>
    <property type="molecule type" value="Genomic_DNA"/>
</dbReference>
<comment type="caution">
    <text evidence="1">The sequence shown here is derived from an EMBL/GenBank/DDBJ whole genome shotgun (WGS) entry which is preliminary data.</text>
</comment>